<dbReference type="SUPFAM" id="SSF53756">
    <property type="entry name" value="UDP-Glycosyltransferase/glycogen phosphorylase"/>
    <property type="match status" value="1"/>
</dbReference>
<dbReference type="Gene3D" id="3.40.50.2000">
    <property type="entry name" value="Glycogen Phosphorylase B"/>
    <property type="match status" value="1"/>
</dbReference>
<sequence length="344" mass="36433">MRPRIGWYVHHHGRGHVTRLLAVAPHLDADIVCFSSFPAPVGLPSNCSWVVLDRDDDVPDGASPPDDCDPTAEGLLHWAPLGHAGHRARLATITAALAQQQMDAMVVDVSVEVVLLARLLGVPTVVMAQPGHRDDEPHALAFRAASTIIAPWPHGVLQLEHLHPVRDKVVYTGGISRFEGRERTAAEAGRSGVLLLAGAGGSSVSQEAVEEAARASGRDWTSLGTEAGSVWTDDPWDALCRAEVVVSWAGQNAIADLAAAGVTAVVIPQERPFEEQVSTARALEANELAVVRSSWPDAADWTGILGRASEFHPDWSRWQVAGAARRAAEAIEAVAAGDPAGGGR</sequence>
<dbReference type="Proteomes" id="UP000266915">
    <property type="component" value="Unassembled WGS sequence"/>
</dbReference>
<accession>A0A3N2C2V5</accession>
<keyword evidence="2" id="KW-0808">Transferase</keyword>
<protein>
    <submittedName>
        <fullName evidence="2">Putative glycosyltransferase</fullName>
    </submittedName>
</protein>
<dbReference type="PANTHER" id="PTHR21015:SF22">
    <property type="entry name" value="GLYCOSYLTRANSFERASE"/>
    <property type="match status" value="1"/>
</dbReference>
<dbReference type="InterPro" id="IPR007235">
    <property type="entry name" value="Glyco_trans_28_C"/>
</dbReference>
<feature type="domain" description="Glycosyl transferase family 28 C-terminal" evidence="1">
    <location>
        <begin position="239"/>
        <end position="288"/>
    </location>
</feature>
<evidence type="ECO:0000259" key="1">
    <source>
        <dbReference type="Pfam" id="PF04101"/>
    </source>
</evidence>
<gene>
    <name evidence="2" type="ORF">EDD42_1891</name>
</gene>
<dbReference type="PANTHER" id="PTHR21015">
    <property type="entry name" value="UDP-N-ACETYLGLUCOSAMINE--N-ACETYLMURAMYL-(PENTAPEPTIDE) PYROPHOSPHORYL-UNDECAPRENOL N-ACETYLGLUCOSAMINE TRANSFERASE 1"/>
    <property type="match status" value="1"/>
</dbReference>
<evidence type="ECO:0000313" key="3">
    <source>
        <dbReference type="Proteomes" id="UP000266915"/>
    </source>
</evidence>
<keyword evidence="3" id="KW-1185">Reference proteome</keyword>
<reference evidence="2 3" key="1">
    <citation type="submission" date="2018-11" db="EMBL/GenBank/DDBJ databases">
        <title>Sequencing the genomes of 1000 actinobacteria strains.</title>
        <authorList>
            <person name="Klenk H.-P."/>
        </authorList>
    </citation>
    <scope>NUCLEOTIDE SEQUENCE [LARGE SCALE GENOMIC DNA]</scope>
    <source>
        <strain evidence="2 3">DSM 14012</strain>
    </source>
</reference>
<organism evidence="2 3">
    <name type="scientific">Plantibacter flavus</name>
    <dbReference type="NCBI Taxonomy" id="150123"/>
    <lineage>
        <taxon>Bacteria</taxon>
        <taxon>Bacillati</taxon>
        <taxon>Actinomycetota</taxon>
        <taxon>Actinomycetes</taxon>
        <taxon>Micrococcales</taxon>
        <taxon>Microbacteriaceae</taxon>
        <taxon>Plantibacter</taxon>
    </lineage>
</organism>
<evidence type="ECO:0000313" key="2">
    <source>
        <dbReference type="EMBL" id="ROR81819.1"/>
    </source>
</evidence>
<dbReference type="AlphaFoldDB" id="A0A3N2C2V5"/>
<name>A0A3N2C2V5_9MICO</name>
<dbReference type="EMBL" id="RKHL01000001">
    <property type="protein sequence ID" value="ROR81819.1"/>
    <property type="molecule type" value="Genomic_DNA"/>
</dbReference>
<proteinExistence type="predicted"/>
<comment type="caution">
    <text evidence="2">The sequence shown here is derived from an EMBL/GenBank/DDBJ whole genome shotgun (WGS) entry which is preliminary data.</text>
</comment>
<dbReference type="GO" id="GO:0016758">
    <property type="term" value="F:hexosyltransferase activity"/>
    <property type="evidence" value="ECO:0007669"/>
    <property type="project" value="InterPro"/>
</dbReference>
<dbReference type="Pfam" id="PF04101">
    <property type="entry name" value="Glyco_tran_28_C"/>
    <property type="match status" value="1"/>
</dbReference>